<dbReference type="AlphaFoldDB" id="A0AAU8TK36"/>
<name>A0AAU8TK36_9PSED</name>
<evidence type="ECO:0000313" key="2">
    <source>
        <dbReference type="Proteomes" id="UP000033099"/>
    </source>
</evidence>
<gene>
    <name evidence="1" type="ORF">VO64_2093</name>
</gene>
<sequence>MTGDTACLEGNGRLTELEFFDNRVHGVLPSLWLLGELVFLRNSWAMSGIGPTLVQG</sequence>
<evidence type="ECO:0000313" key="1">
    <source>
        <dbReference type="EMBL" id="AKA82639.1"/>
    </source>
</evidence>
<accession>A0AAU8TK36</accession>
<organism evidence="1 2">
    <name type="scientific">Pseudomonas synxantha</name>
    <dbReference type="NCBI Taxonomy" id="47883"/>
    <lineage>
        <taxon>Bacteria</taxon>
        <taxon>Pseudomonadati</taxon>
        <taxon>Pseudomonadota</taxon>
        <taxon>Gammaproteobacteria</taxon>
        <taxon>Pseudomonadales</taxon>
        <taxon>Pseudomonadaceae</taxon>
        <taxon>Pseudomonas</taxon>
    </lineage>
</organism>
<dbReference type="KEGG" id="pfb:VO64_2093"/>
<dbReference type="EMBL" id="CP011117">
    <property type="protein sequence ID" value="AKA82639.1"/>
    <property type="molecule type" value="Genomic_DNA"/>
</dbReference>
<dbReference type="Proteomes" id="UP000033099">
    <property type="component" value="Chromosome"/>
</dbReference>
<reference evidence="1 2" key="1">
    <citation type="journal article" date="2015" name="Genome Announc.">
        <title>Complete Genome Sequence of Biocontrol Strain Pseudomonas fluorescens LBUM223.</title>
        <authorList>
            <person name="Roquigny R."/>
            <person name="Arseneault T."/>
            <person name="Gadkar V.J."/>
            <person name="Novinscak A."/>
            <person name="Joly D.L."/>
            <person name="Filion M."/>
        </authorList>
    </citation>
    <scope>NUCLEOTIDE SEQUENCE [LARGE SCALE GENOMIC DNA]</scope>
    <source>
        <strain evidence="1 2">LBUM223</strain>
    </source>
</reference>
<proteinExistence type="predicted"/>
<protein>
    <submittedName>
        <fullName evidence="1">Uncharacterized protein</fullName>
    </submittedName>
</protein>